<evidence type="ECO:0000256" key="1">
    <source>
        <dbReference type="ARBA" id="ARBA00004651"/>
    </source>
</evidence>
<name>A0A345Y5L2_9NEIS</name>
<evidence type="ECO:0000256" key="2">
    <source>
        <dbReference type="ARBA" id="ARBA00022475"/>
    </source>
</evidence>
<feature type="transmembrane region" description="Helical" evidence="6">
    <location>
        <begin position="76"/>
        <end position="93"/>
    </location>
</feature>
<evidence type="ECO:0000256" key="3">
    <source>
        <dbReference type="ARBA" id="ARBA00022692"/>
    </source>
</evidence>
<reference evidence="7 8" key="1">
    <citation type="submission" date="2018-07" db="EMBL/GenBank/DDBJ databases">
        <title>Crenobacter cavernae sp. nov., isolated from a karst cave.</title>
        <authorList>
            <person name="Zhu H."/>
        </authorList>
    </citation>
    <scope>NUCLEOTIDE SEQUENCE [LARGE SCALE GENOMIC DNA]</scope>
    <source>
        <strain evidence="7 8">K1W11S-77</strain>
    </source>
</reference>
<evidence type="ECO:0000256" key="5">
    <source>
        <dbReference type="ARBA" id="ARBA00023136"/>
    </source>
</evidence>
<dbReference type="AlphaFoldDB" id="A0A345Y5L2"/>
<dbReference type="GO" id="GO:0005886">
    <property type="term" value="C:plasma membrane"/>
    <property type="evidence" value="ECO:0007669"/>
    <property type="project" value="UniProtKB-SubCell"/>
</dbReference>
<keyword evidence="5 6" id="KW-0472">Membrane</keyword>
<keyword evidence="4 6" id="KW-1133">Transmembrane helix</keyword>
<evidence type="ECO:0000313" key="8">
    <source>
        <dbReference type="Proteomes" id="UP000254537"/>
    </source>
</evidence>
<dbReference type="OrthoDB" id="8596065at2"/>
<dbReference type="EMBL" id="CP031337">
    <property type="protein sequence ID" value="AXK39214.1"/>
    <property type="molecule type" value="Genomic_DNA"/>
</dbReference>
<proteinExistence type="predicted"/>
<evidence type="ECO:0008006" key="9">
    <source>
        <dbReference type="Google" id="ProtNLM"/>
    </source>
</evidence>
<feature type="transmembrane region" description="Helical" evidence="6">
    <location>
        <begin position="99"/>
        <end position="117"/>
    </location>
</feature>
<feature type="transmembrane region" description="Helical" evidence="6">
    <location>
        <begin position="12"/>
        <end position="30"/>
    </location>
</feature>
<dbReference type="InterPro" id="IPR005598">
    <property type="entry name" value="ATP_synth_I"/>
</dbReference>
<comment type="subcellular location">
    <subcellularLocation>
        <location evidence="1">Cell membrane</location>
        <topology evidence="1">Multi-pass membrane protein</topology>
    </subcellularLocation>
</comment>
<organism evidence="7 8">
    <name type="scientific">Crenobacter cavernae</name>
    <dbReference type="NCBI Taxonomy" id="2290923"/>
    <lineage>
        <taxon>Bacteria</taxon>
        <taxon>Pseudomonadati</taxon>
        <taxon>Pseudomonadota</taxon>
        <taxon>Betaproteobacteria</taxon>
        <taxon>Neisseriales</taxon>
        <taxon>Neisseriaceae</taxon>
        <taxon>Crenobacter</taxon>
    </lineage>
</organism>
<keyword evidence="2" id="KW-1003">Cell membrane</keyword>
<accession>A0A345Y5L2</accession>
<sequence length="120" mass="12860">MVNPEVRRVLQLQILFTLVAVIAAAAWGGVDSPLPGSILAGGAAAFLPALVYARIAYARRRISPAELMRAHFIAEAVKFLLTVVIFGVVALFFKNMSVPALVIGYLVAASAYWFGLLSKN</sequence>
<dbReference type="KEGG" id="ccah:DWG20_07110"/>
<evidence type="ECO:0000313" key="7">
    <source>
        <dbReference type="EMBL" id="AXK39214.1"/>
    </source>
</evidence>
<gene>
    <name evidence="7" type="ORF">DWG20_07110</name>
</gene>
<keyword evidence="3 6" id="KW-0812">Transmembrane</keyword>
<protein>
    <recommendedName>
        <fullName evidence="9">ATP synthase subunit I</fullName>
    </recommendedName>
</protein>
<dbReference type="Pfam" id="PF03899">
    <property type="entry name" value="ATP-synt_I"/>
    <property type="match status" value="1"/>
</dbReference>
<feature type="transmembrane region" description="Helical" evidence="6">
    <location>
        <begin position="36"/>
        <end position="55"/>
    </location>
</feature>
<dbReference type="Proteomes" id="UP000254537">
    <property type="component" value="Chromosome"/>
</dbReference>
<evidence type="ECO:0000256" key="6">
    <source>
        <dbReference type="SAM" id="Phobius"/>
    </source>
</evidence>
<evidence type="ECO:0000256" key="4">
    <source>
        <dbReference type="ARBA" id="ARBA00022989"/>
    </source>
</evidence>